<dbReference type="AlphaFoldDB" id="A0A0B6Y3E2"/>
<feature type="non-terminal residue" evidence="2">
    <location>
        <position position="1"/>
    </location>
</feature>
<name>A0A0B6Y3E2_9EUPU</name>
<protein>
    <submittedName>
        <fullName evidence="2">Uncharacterized protein</fullName>
    </submittedName>
</protein>
<proteinExistence type="predicted"/>
<organism evidence="2">
    <name type="scientific">Arion vulgaris</name>
    <dbReference type="NCBI Taxonomy" id="1028688"/>
    <lineage>
        <taxon>Eukaryota</taxon>
        <taxon>Metazoa</taxon>
        <taxon>Spiralia</taxon>
        <taxon>Lophotrochozoa</taxon>
        <taxon>Mollusca</taxon>
        <taxon>Gastropoda</taxon>
        <taxon>Heterobranchia</taxon>
        <taxon>Euthyneura</taxon>
        <taxon>Panpulmonata</taxon>
        <taxon>Eupulmonata</taxon>
        <taxon>Stylommatophora</taxon>
        <taxon>Helicina</taxon>
        <taxon>Arionoidea</taxon>
        <taxon>Arionidae</taxon>
        <taxon>Arion</taxon>
    </lineage>
</organism>
<sequence>ELHKSRNTRIQTHQKNNIDEVSPHNSETFTRDSDFSHQDKLKRIHSKSTPYEVPSSSEDISKHKYLKKGTGKHAF</sequence>
<dbReference type="EMBL" id="HACG01003779">
    <property type="protein sequence ID" value="CEK50644.1"/>
    <property type="molecule type" value="Transcribed_RNA"/>
</dbReference>
<evidence type="ECO:0000313" key="2">
    <source>
        <dbReference type="EMBL" id="CEK50644.1"/>
    </source>
</evidence>
<reference evidence="2" key="1">
    <citation type="submission" date="2014-12" db="EMBL/GenBank/DDBJ databases">
        <title>Insight into the proteome of Arion vulgaris.</title>
        <authorList>
            <person name="Aradska J."/>
            <person name="Bulat T."/>
            <person name="Smidak R."/>
            <person name="Sarate P."/>
            <person name="Gangsoo J."/>
            <person name="Sialana F."/>
            <person name="Bilban M."/>
            <person name="Lubec G."/>
        </authorList>
    </citation>
    <scope>NUCLEOTIDE SEQUENCE</scope>
    <source>
        <tissue evidence="2">Skin</tissue>
    </source>
</reference>
<accession>A0A0B6Y3E2</accession>
<feature type="non-terminal residue" evidence="2">
    <location>
        <position position="75"/>
    </location>
</feature>
<feature type="compositionally biased region" description="Basic residues" evidence="1">
    <location>
        <begin position="63"/>
        <end position="75"/>
    </location>
</feature>
<gene>
    <name evidence="2" type="primary">ORF11333</name>
</gene>
<feature type="compositionally biased region" description="Basic and acidic residues" evidence="1">
    <location>
        <begin position="29"/>
        <end position="41"/>
    </location>
</feature>
<feature type="region of interest" description="Disordered" evidence="1">
    <location>
        <begin position="1"/>
        <end position="75"/>
    </location>
</feature>
<evidence type="ECO:0000256" key="1">
    <source>
        <dbReference type="SAM" id="MobiDB-lite"/>
    </source>
</evidence>